<name>A0A382FDY7_9ZZZZ</name>
<evidence type="ECO:0000313" key="1">
    <source>
        <dbReference type="EMBL" id="SVB60889.1"/>
    </source>
</evidence>
<sequence length="30" mass="3272">MPNSSNMRTGGQILVDQLLIHNVDTAFCVP</sequence>
<reference evidence="1" key="1">
    <citation type="submission" date="2018-05" db="EMBL/GenBank/DDBJ databases">
        <authorList>
            <person name="Lanie J.A."/>
            <person name="Ng W.-L."/>
            <person name="Kazmierczak K.M."/>
            <person name="Andrzejewski T.M."/>
            <person name="Davidsen T.M."/>
            <person name="Wayne K.J."/>
            <person name="Tettelin H."/>
            <person name="Glass J.I."/>
            <person name="Rusch D."/>
            <person name="Podicherti R."/>
            <person name="Tsui H.-C.T."/>
            <person name="Winkler M.E."/>
        </authorList>
    </citation>
    <scope>NUCLEOTIDE SEQUENCE</scope>
</reference>
<accession>A0A382FDY7</accession>
<protein>
    <recommendedName>
        <fullName evidence="2">Thiamine pyrophosphate enzyme N-terminal TPP-binding domain-containing protein</fullName>
    </recommendedName>
</protein>
<evidence type="ECO:0008006" key="2">
    <source>
        <dbReference type="Google" id="ProtNLM"/>
    </source>
</evidence>
<proteinExistence type="predicted"/>
<dbReference type="AlphaFoldDB" id="A0A382FDY7"/>
<gene>
    <name evidence="1" type="ORF">METZ01_LOCUS213743</name>
</gene>
<feature type="non-terminal residue" evidence="1">
    <location>
        <position position="30"/>
    </location>
</feature>
<dbReference type="EMBL" id="UINC01049289">
    <property type="protein sequence ID" value="SVB60889.1"/>
    <property type="molecule type" value="Genomic_DNA"/>
</dbReference>
<organism evidence="1">
    <name type="scientific">marine metagenome</name>
    <dbReference type="NCBI Taxonomy" id="408172"/>
    <lineage>
        <taxon>unclassified sequences</taxon>
        <taxon>metagenomes</taxon>
        <taxon>ecological metagenomes</taxon>
    </lineage>
</organism>